<dbReference type="Proteomes" id="UP000004259">
    <property type="component" value="Unassembled WGS sequence"/>
</dbReference>
<protein>
    <submittedName>
        <fullName evidence="4">Alcohol dehydrogenase, iron-dependent</fullName>
        <ecNumber evidence="4">1.1.1.1</ecNumber>
    </submittedName>
</protein>
<evidence type="ECO:0000313" key="4">
    <source>
        <dbReference type="EMBL" id="EGC03407.1"/>
    </source>
</evidence>
<keyword evidence="5" id="KW-1185">Reference proteome</keyword>
<dbReference type="OrthoDB" id="9804734at2"/>
<evidence type="ECO:0000313" key="5">
    <source>
        <dbReference type="Proteomes" id="UP000004259"/>
    </source>
</evidence>
<dbReference type="Gene3D" id="1.20.1090.10">
    <property type="entry name" value="Dehydroquinate synthase-like - alpha domain"/>
    <property type="match status" value="1"/>
</dbReference>
<evidence type="ECO:0000259" key="2">
    <source>
        <dbReference type="Pfam" id="PF00465"/>
    </source>
</evidence>
<name>E9SBF5_RUMAL</name>
<organism evidence="4 5">
    <name type="scientific">Ruminococcus albus 8</name>
    <dbReference type="NCBI Taxonomy" id="246199"/>
    <lineage>
        <taxon>Bacteria</taxon>
        <taxon>Bacillati</taxon>
        <taxon>Bacillota</taxon>
        <taxon>Clostridia</taxon>
        <taxon>Eubacteriales</taxon>
        <taxon>Oscillospiraceae</taxon>
        <taxon>Ruminococcus</taxon>
    </lineage>
</organism>
<reference evidence="4 5" key="1">
    <citation type="submission" date="2011-02" db="EMBL/GenBank/DDBJ databases">
        <authorList>
            <person name="Nelson K.E."/>
            <person name="Sutton G."/>
            <person name="Torralba M."/>
            <person name="Durkin S."/>
            <person name="Harkins D."/>
            <person name="Montgomery R."/>
            <person name="Ziemer C."/>
            <person name="Klaassens E."/>
            <person name="Ocuiv P."/>
            <person name="Morrison M."/>
        </authorList>
    </citation>
    <scope>NUCLEOTIDE SEQUENCE [LARGE SCALE GENOMIC DNA]</scope>
    <source>
        <strain evidence="4 5">8</strain>
    </source>
</reference>
<dbReference type="FunFam" id="3.40.50.1970:FF:000003">
    <property type="entry name" value="Alcohol dehydrogenase, iron-containing"/>
    <property type="match status" value="1"/>
</dbReference>
<dbReference type="GO" id="GO:0017000">
    <property type="term" value="P:antibiotic biosynthetic process"/>
    <property type="evidence" value="ECO:0007669"/>
    <property type="project" value="InterPro"/>
</dbReference>
<dbReference type="PANTHER" id="PTHR11496:SF103">
    <property type="entry name" value="DEHYDROGENASE, PUTATIVE-RELATED"/>
    <property type="match status" value="1"/>
</dbReference>
<dbReference type="PANTHER" id="PTHR11496">
    <property type="entry name" value="ALCOHOL DEHYDROGENASE"/>
    <property type="match status" value="1"/>
</dbReference>
<dbReference type="InterPro" id="IPR039697">
    <property type="entry name" value="Alcohol_dehydrogenase_Fe"/>
</dbReference>
<feature type="domain" description="Fe-containing alcohol dehydrogenase-like C-terminal" evidence="3">
    <location>
        <begin position="176"/>
        <end position="365"/>
    </location>
</feature>
<dbReference type="Gene3D" id="3.40.50.1970">
    <property type="match status" value="1"/>
</dbReference>
<dbReference type="Pfam" id="PF25137">
    <property type="entry name" value="ADH_Fe_C"/>
    <property type="match status" value="1"/>
</dbReference>
<dbReference type="InterPro" id="IPR035873">
    <property type="entry name" value="PhpC"/>
</dbReference>
<dbReference type="eggNOG" id="COG1454">
    <property type="taxonomic scope" value="Bacteria"/>
</dbReference>
<feature type="domain" description="Alcohol dehydrogenase iron-type/glycerol dehydrogenase GldA" evidence="2">
    <location>
        <begin position="10"/>
        <end position="163"/>
    </location>
</feature>
<dbReference type="EMBL" id="ADKM02000066">
    <property type="protein sequence ID" value="EGC03407.1"/>
    <property type="molecule type" value="Genomic_DNA"/>
</dbReference>
<dbReference type="CDD" id="cd08182">
    <property type="entry name" value="HEPD"/>
    <property type="match status" value="1"/>
</dbReference>
<dbReference type="RefSeq" id="WP_002848737.1">
    <property type="nucleotide sequence ID" value="NZ_ADKM02000066.1"/>
</dbReference>
<dbReference type="SUPFAM" id="SSF56796">
    <property type="entry name" value="Dehydroquinate synthase-like"/>
    <property type="match status" value="1"/>
</dbReference>
<keyword evidence="1 4" id="KW-0560">Oxidoreductase</keyword>
<accession>E9SBF5</accession>
<sequence>MQKIIDKSPEALDAYFKEAGAEKILLVGGKSMDRLEIGGYFRSLEERTGIKVVRFSDFTPNPDYTSVLAGVKLYKDEGCDMVAAVGGGSAMDTAKCIKMYATMDDSTEFISQKIVPNNIEFLAVPTTAGTGSEATRYAIIYYNGNKISVTDYSCIPTAVVFDPDTLSGLPVYHKKAAMLDALCHAVESYWSVHSTDESKDFAEQAIRLLFASCKAYLDNTEQGRADMLRAANLAGQAINITATTAGHAMCYKLTTHYGLAHGHAAALCVRALFPFMVENTALCIDPRGQSYLEKTFDDLAEVMGCHSPAAAAEKFSAFYDSLGLDTPKATEEELEMLSGSVNTERLKNHPIELTKESIYSLYKNMLCTIHNS</sequence>
<dbReference type="GO" id="GO:0046872">
    <property type="term" value="F:metal ion binding"/>
    <property type="evidence" value="ECO:0007669"/>
    <property type="project" value="InterPro"/>
</dbReference>
<evidence type="ECO:0000256" key="1">
    <source>
        <dbReference type="ARBA" id="ARBA00023002"/>
    </source>
</evidence>
<dbReference type="AlphaFoldDB" id="E9SBF5"/>
<dbReference type="InterPro" id="IPR056798">
    <property type="entry name" value="ADH_Fe_C"/>
</dbReference>
<dbReference type="STRING" id="246199.CUS_6628"/>
<comment type="caution">
    <text evidence="4">The sequence shown here is derived from an EMBL/GenBank/DDBJ whole genome shotgun (WGS) entry which is preliminary data.</text>
</comment>
<dbReference type="EC" id="1.1.1.1" evidence="4"/>
<dbReference type="Pfam" id="PF00465">
    <property type="entry name" value="Fe-ADH"/>
    <property type="match status" value="1"/>
</dbReference>
<proteinExistence type="predicted"/>
<dbReference type="GO" id="GO:0004022">
    <property type="term" value="F:alcohol dehydrogenase (NAD+) activity"/>
    <property type="evidence" value="ECO:0007669"/>
    <property type="project" value="UniProtKB-EC"/>
</dbReference>
<evidence type="ECO:0000259" key="3">
    <source>
        <dbReference type="Pfam" id="PF25137"/>
    </source>
</evidence>
<gene>
    <name evidence="4" type="ORF">CUS_6628</name>
</gene>
<dbReference type="InterPro" id="IPR001670">
    <property type="entry name" value="ADH_Fe/GldA"/>
</dbReference>